<evidence type="ECO:0000313" key="2">
    <source>
        <dbReference type="Proteomes" id="UP000316759"/>
    </source>
</evidence>
<proteinExistence type="predicted"/>
<dbReference type="OrthoDB" id="5914531at2759"/>
<dbReference type="AlphaFoldDB" id="A0A504YZE5"/>
<dbReference type="Proteomes" id="UP000316759">
    <property type="component" value="Unassembled WGS sequence"/>
</dbReference>
<reference evidence="1 2" key="1">
    <citation type="submission" date="2019-04" db="EMBL/GenBank/DDBJ databases">
        <title>Annotation for the trematode Fasciola gigantica.</title>
        <authorList>
            <person name="Choi Y.-J."/>
        </authorList>
    </citation>
    <scope>NUCLEOTIDE SEQUENCE [LARGE SCALE GENOMIC DNA]</scope>
    <source>
        <strain evidence="1">Uganda_cow_1</strain>
    </source>
</reference>
<name>A0A504YZE5_FASGI</name>
<protein>
    <submittedName>
        <fullName evidence="1">Uncharacterized protein</fullName>
    </submittedName>
</protein>
<keyword evidence="2" id="KW-1185">Reference proteome</keyword>
<evidence type="ECO:0000313" key="1">
    <source>
        <dbReference type="EMBL" id="TPP67272.1"/>
    </source>
</evidence>
<dbReference type="EMBL" id="SUNJ01000868">
    <property type="protein sequence ID" value="TPP67272.1"/>
    <property type="molecule type" value="Genomic_DNA"/>
</dbReference>
<comment type="caution">
    <text evidence="1">The sequence shown here is derived from an EMBL/GenBank/DDBJ whole genome shotgun (WGS) entry which is preliminary data.</text>
</comment>
<sequence>MTTTIILDRRFVVSLKPTTRDLIPAANPDSIVQAAVAAALSQSLAFQHDIPQWVPPKHSENSRHSFLASTSDHAGTLPLSPTRLLVSQQNVMARSRVMTNLIGRAKSSPSDHARALMTQSAIHGQFNEAFVLDDLNTVDLFDSSRFVCRRPMLSLSPEHAPHFFTDSLFVSAEQQHRASPDRGHANRLCEIFNGTRVKDCRVLTSKQRFPFRL</sequence>
<accession>A0A504YZE5</accession>
<gene>
    <name evidence="1" type="ORF">FGIG_01420</name>
</gene>
<organism evidence="1 2">
    <name type="scientific">Fasciola gigantica</name>
    <name type="common">Giant liver fluke</name>
    <dbReference type="NCBI Taxonomy" id="46835"/>
    <lineage>
        <taxon>Eukaryota</taxon>
        <taxon>Metazoa</taxon>
        <taxon>Spiralia</taxon>
        <taxon>Lophotrochozoa</taxon>
        <taxon>Platyhelminthes</taxon>
        <taxon>Trematoda</taxon>
        <taxon>Digenea</taxon>
        <taxon>Plagiorchiida</taxon>
        <taxon>Echinostomata</taxon>
        <taxon>Echinostomatoidea</taxon>
        <taxon>Fasciolidae</taxon>
        <taxon>Fasciola</taxon>
    </lineage>
</organism>